<evidence type="ECO:0000313" key="3">
    <source>
        <dbReference type="Proteomes" id="UP000077002"/>
    </source>
</evidence>
<organism evidence="2 3">
    <name type="scientific">Fonsecaea monophora</name>
    <dbReference type="NCBI Taxonomy" id="254056"/>
    <lineage>
        <taxon>Eukaryota</taxon>
        <taxon>Fungi</taxon>
        <taxon>Dikarya</taxon>
        <taxon>Ascomycota</taxon>
        <taxon>Pezizomycotina</taxon>
        <taxon>Eurotiomycetes</taxon>
        <taxon>Chaetothyriomycetidae</taxon>
        <taxon>Chaetothyriales</taxon>
        <taxon>Herpotrichiellaceae</taxon>
        <taxon>Fonsecaea</taxon>
    </lineage>
</organism>
<name>A0A177F562_9EURO</name>
<comment type="caution">
    <text evidence="2">The sequence shown here is derived from an EMBL/GenBank/DDBJ whole genome shotgun (WGS) entry which is preliminary data.</text>
</comment>
<dbReference type="GeneID" id="34601559"/>
<proteinExistence type="predicted"/>
<keyword evidence="3" id="KW-1185">Reference proteome</keyword>
<feature type="region of interest" description="Disordered" evidence="1">
    <location>
        <begin position="1"/>
        <end position="49"/>
    </location>
</feature>
<dbReference type="Proteomes" id="UP000077002">
    <property type="component" value="Unassembled WGS sequence"/>
</dbReference>
<protein>
    <submittedName>
        <fullName evidence="2">Uncharacterized protein</fullName>
    </submittedName>
</protein>
<feature type="compositionally biased region" description="Basic and acidic residues" evidence="1">
    <location>
        <begin position="14"/>
        <end position="25"/>
    </location>
</feature>
<feature type="compositionally biased region" description="Low complexity" evidence="1">
    <location>
        <begin position="27"/>
        <end position="38"/>
    </location>
</feature>
<feature type="compositionally biased region" description="Polar residues" evidence="1">
    <location>
        <begin position="1"/>
        <end position="13"/>
    </location>
</feature>
<evidence type="ECO:0000256" key="1">
    <source>
        <dbReference type="SAM" id="MobiDB-lite"/>
    </source>
</evidence>
<accession>A0A177F562</accession>
<dbReference type="AlphaFoldDB" id="A0A177F562"/>
<dbReference type="EMBL" id="LVKK01000044">
    <property type="protein sequence ID" value="OAG39384.1"/>
    <property type="molecule type" value="Genomic_DNA"/>
</dbReference>
<evidence type="ECO:0000313" key="2">
    <source>
        <dbReference type="EMBL" id="OAG39384.1"/>
    </source>
</evidence>
<gene>
    <name evidence="2" type="ORF">AYO21_06400</name>
</gene>
<sequence length="383" mass="41595">MSTCAGNDPTLLQRTEHKKIDEKNTPRRATTSRTPSRNTPDDEAQKAFNSAGKGNLYSDLKNNASLNTKTIAGLAEGIVSRYPKIVVSHFKATTTFIRAEYTLPSDIEPPCSVFVIVTSCTDATTAQENDGGLSAQIQASVKVTRNAHLGQVALQTDSSVFWKVGYKIATYCHEVTLSANFPLAVDFLEGYEYPTYRRLDSPVSDFLRDATTSMLLAFATKLDTHLEAHAVSPSKHEMPKTAVDRSSFNVDCGDSFSVKLCDASNTHEFRWAEVQNPHLVLQTANKDPGTVGEYTFCAINPGSTTLTLILHGLGNRKESLVIASAWNIRLINVPEADRLVPRGPTTVEPGFMIQILGGVTNVNDLPDIPSLDEGDAVACEGLS</sequence>
<dbReference type="RefSeq" id="XP_022511336.1">
    <property type="nucleotide sequence ID" value="XM_022656360.1"/>
</dbReference>
<reference evidence="2 3" key="1">
    <citation type="submission" date="2016-03" db="EMBL/GenBank/DDBJ databases">
        <title>Draft genome sequence of the Fonsecaea monophora CBS 269.37.</title>
        <authorList>
            <person name="Bombassaro A."/>
            <person name="Vinicius W.A."/>
            <person name="De Hoog S."/>
            <person name="Sun J."/>
            <person name="Souza E.M."/>
            <person name="Raittz R.T."/>
            <person name="Costa F."/>
            <person name="Leao A.C."/>
            <person name="Tadra-Sfeir M.Z."/>
            <person name="Baura V."/>
            <person name="Balsanelli E."/>
            <person name="Pedrosa F.O."/>
            <person name="Moreno L.F."/>
            <person name="Steffens M.B."/>
            <person name="Xi L."/>
            <person name="Bocca A.L."/>
            <person name="Felipe M.S."/>
            <person name="Teixeira M."/>
            <person name="Telles Filho F.Q."/>
            <person name="Azevedo C.M."/>
            <person name="Gomes R."/>
            <person name="Vicente V.A."/>
        </authorList>
    </citation>
    <scope>NUCLEOTIDE SEQUENCE [LARGE SCALE GENOMIC DNA]</scope>
    <source>
        <strain evidence="2 3">CBS 269.37</strain>
    </source>
</reference>